<keyword evidence="1" id="KW-0732">Signal</keyword>
<feature type="signal peptide" evidence="1">
    <location>
        <begin position="1"/>
        <end position="20"/>
    </location>
</feature>
<dbReference type="RefSeq" id="WP_136476337.1">
    <property type="nucleotide sequence ID" value="NZ_JAZDCU010000001.1"/>
</dbReference>
<name>A0AB35WLK7_9PSED</name>
<evidence type="ECO:0008006" key="4">
    <source>
        <dbReference type="Google" id="ProtNLM"/>
    </source>
</evidence>
<organism evidence="2 3">
    <name type="scientific">Pseudomonas auratipiscis</name>
    <dbReference type="NCBI Taxonomy" id="3115853"/>
    <lineage>
        <taxon>Bacteria</taxon>
        <taxon>Pseudomonadati</taxon>
        <taxon>Pseudomonadota</taxon>
        <taxon>Gammaproteobacteria</taxon>
        <taxon>Pseudomonadales</taxon>
        <taxon>Pseudomonadaceae</taxon>
        <taxon>Pseudomonas</taxon>
    </lineage>
</organism>
<keyword evidence="3" id="KW-1185">Reference proteome</keyword>
<dbReference type="EMBL" id="JAZDQP010000001">
    <property type="protein sequence ID" value="MEE1865067.1"/>
    <property type="molecule type" value="Genomic_DNA"/>
</dbReference>
<protein>
    <recommendedName>
        <fullName evidence="4">Alginate export domain-containing protein</fullName>
    </recommendedName>
</protein>
<evidence type="ECO:0000256" key="1">
    <source>
        <dbReference type="SAM" id="SignalP"/>
    </source>
</evidence>
<gene>
    <name evidence="2" type="ORF">V0R53_01525</name>
</gene>
<accession>A0AB35WLK7</accession>
<proteinExistence type="predicted"/>
<dbReference type="Proteomes" id="UP001307839">
    <property type="component" value="Unassembled WGS sequence"/>
</dbReference>
<comment type="caution">
    <text evidence="2">The sequence shown here is derived from an EMBL/GenBank/DDBJ whole genome shotgun (WGS) entry which is preliminary data.</text>
</comment>
<sequence length="437" mass="47563">MIRSNRTLLALALLAGTSQAHELYNKDGSVLNADLEALFGVFHSDESYAIGGNRQPGSSAWREGYAKYGLSGSQAFADIGSLYGAFSLLSSATWGDGDAAGLTLGSERRTAVEDAYLGWRSDNLFPALGENGVDISGGRQVVTLGEGFLIQGDPVNLGKVDLGANFNRGGAYYLAARKAFDRTAVLRLGGSEGLRGDLIWLKSDNHYQADTELAVANIEHISDAGTLGLSWIHGMDVDQRYASILGLEERDGMDTISLRGRSSLGIKDLDVAAEYVTQEKDSGRENAWYVEAGWTFSDVAWTPAASYRYSRFSESFDPLFYGASRGYGTWFQGEVAANYAGPFNTNTQVHHLALKAKPRENLTVGALYYDFATLDKDRGNLGGRELDLYLEWMVNDHWLISPLVGFYKPERSAEDGGVQLGSSDTSTYLQLLVGTFF</sequence>
<reference evidence="2 3" key="1">
    <citation type="submission" date="2024-01" db="EMBL/GenBank/DDBJ databases">
        <title>Unpublished Manusciprt.</title>
        <authorList>
            <person name="Duman M."/>
            <person name="Valdes E.G."/>
            <person name="Ajmi N."/>
            <person name="Altun S."/>
            <person name="Saticioglu I.B."/>
        </authorList>
    </citation>
    <scope>NUCLEOTIDE SEQUENCE [LARGE SCALE GENOMIC DNA]</scope>
    <source>
        <strain evidence="2 3">120P</strain>
    </source>
</reference>
<dbReference type="AlphaFoldDB" id="A0AB35WLK7"/>
<feature type="chain" id="PRO_5044316687" description="Alginate export domain-containing protein" evidence="1">
    <location>
        <begin position="21"/>
        <end position="437"/>
    </location>
</feature>
<evidence type="ECO:0000313" key="3">
    <source>
        <dbReference type="Proteomes" id="UP001307839"/>
    </source>
</evidence>
<evidence type="ECO:0000313" key="2">
    <source>
        <dbReference type="EMBL" id="MEE1865067.1"/>
    </source>
</evidence>